<reference evidence="2" key="1">
    <citation type="submission" date="2025-08" db="UniProtKB">
        <authorList>
            <consortium name="Ensembl"/>
        </authorList>
    </citation>
    <scope>IDENTIFICATION</scope>
</reference>
<dbReference type="AlphaFoldDB" id="A0A3Q0RFL9"/>
<dbReference type="SMART" id="SM01289">
    <property type="entry name" value="PYRIN"/>
    <property type="match status" value="1"/>
</dbReference>
<dbReference type="InterPro" id="IPR011029">
    <property type="entry name" value="DEATH-like_dom_sf"/>
</dbReference>
<proteinExistence type="predicted"/>
<dbReference type="InterPro" id="IPR004020">
    <property type="entry name" value="DAPIN"/>
</dbReference>
<sequence>MEKSVPEQLLDMLDDLGEQELERFHWYLQNVSVGHFPTIKRSRLENASRTRTVDLMVETYTPDHVMEVARSILKKINKGQAENKALITD</sequence>
<dbReference type="OMA" id="DEMCHAY"/>
<dbReference type="SUPFAM" id="SSF47986">
    <property type="entry name" value="DEATH domain"/>
    <property type="match status" value="1"/>
</dbReference>
<evidence type="ECO:0000313" key="3">
    <source>
        <dbReference type="Proteomes" id="UP000261340"/>
    </source>
</evidence>
<dbReference type="Ensembl" id="ENSACIT00000008902.1">
    <property type="protein sequence ID" value="ENSACIP00000008643.1"/>
    <property type="gene ID" value="ENSACIG00000006769.1"/>
</dbReference>
<dbReference type="Proteomes" id="UP000261340">
    <property type="component" value="Unplaced"/>
</dbReference>
<organism evidence="2 3">
    <name type="scientific">Amphilophus citrinellus</name>
    <name type="common">Midas cichlid</name>
    <name type="synonym">Cichlasoma citrinellum</name>
    <dbReference type="NCBI Taxonomy" id="61819"/>
    <lineage>
        <taxon>Eukaryota</taxon>
        <taxon>Metazoa</taxon>
        <taxon>Chordata</taxon>
        <taxon>Craniata</taxon>
        <taxon>Vertebrata</taxon>
        <taxon>Euteleostomi</taxon>
        <taxon>Actinopterygii</taxon>
        <taxon>Neopterygii</taxon>
        <taxon>Teleostei</taxon>
        <taxon>Neoteleostei</taxon>
        <taxon>Acanthomorphata</taxon>
        <taxon>Ovalentaria</taxon>
        <taxon>Cichlomorphae</taxon>
        <taxon>Cichliformes</taxon>
        <taxon>Cichlidae</taxon>
        <taxon>New World cichlids</taxon>
        <taxon>Cichlasomatinae</taxon>
        <taxon>Heroini</taxon>
        <taxon>Amphilophus</taxon>
    </lineage>
</organism>
<accession>A0A3Q0RFL9</accession>
<dbReference type="PROSITE" id="PS50824">
    <property type="entry name" value="DAPIN"/>
    <property type="match status" value="1"/>
</dbReference>
<reference evidence="2" key="2">
    <citation type="submission" date="2025-09" db="UniProtKB">
        <authorList>
            <consortium name="Ensembl"/>
        </authorList>
    </citation>
    <scope>IDENTIFICATION</scope>
</reference>
<keyword evidence="3" id="KW-1185">Reference proteome</keyword>
<evidence type="ECO:0000313" key="2">
    <source>
        <dbReference type="Ensembl" id="ENSACIP00000008643.1"/>
    </source>
</evidence>
<dbReference type="Gene3D" id="1.10.533.10">
    <property type="entry name" value="Death Domain, Fas"/>
    <property type="match status" value="1"/>
</dbReference>
<name>A0A3Q0RFL9_AMPCI</name>
<dbReference type="CDD" id="cd08321">
    <property type="entry name" value="Pyrin_ASC-like"/>
    <property type="match status" value="1"/>
</dbReference>
<evidence type="ECO:0000259" key="1">
    <source>
        <dbReference type="PROSITE" id="PS50824"/>
    </source>
</evidence>
<protein>
    <recommendedName>
        <fullName evidence="1">Pyrin domain-containing protein</fullName>
    </recommendedName>
</protein>
<dbReference type="GeneTree" id="ENSGT01110000267812"/>
<feature type="domain" description="Pyrin" evidence="1">
    <location>
        <begin position="1"/>
        <end position="89"/>
    </location>
</feature>
<dbReference type="Pfam" id="PF02758">
    <property type="entry name" value="PYRIN"/>
    <property type="match status" value="1"/>
</dbReference>